<dbReference type="GO" id="GO:0006412">
    <property type="term" value="P:translation"/>
    <property type="evidence" value="ECO:0007669"/>
    <property type="project" value="InterPro"/>
</dbReference>
<name>A0A1F5SI67_9BACT</name>
<sequence>MNKTIVVRIDRVKIHPKYKKRYTVSKKYKVHDEKNQFKEDAKVTFIECRPLSKDKRWRVVY</sequence>
<evidence type="ECO:0000313" key="4">
    <source>
        <dbReference type="EMBL" id="OGF26370.1"/>
    </source>
</evidence>
<dbReference type="STRING" id="1797994.A2227_03535"/>
<dbReference type="AlphaFoldDB" id="A0A1F5SI67"/>
<protein>
    <submittedName>
        <fullName evidence="4">30S ribosomal protein S17</fullName>
    </submittedName>
</protein>
<dbReference type="EMBL" id="MFGB01000016">
    <property type="protein sequence ID" value="OGF26370.1"/>
    <property type="molecule type" value="Genomic_DNA"/>
</dbReference>
<dbReference type="PRINTS" id="PR00973">
    <property type="entry name" value="RIBOSOMALS17"/>
</dbReference>
<dbReference type="Pfam" id="PF00366">
    <property type="entry name" value="Ribosomal_S17"/>
    <property type="match status" value="1"/>
</dbReference>
<accession>A0A1F5SI67</accession>
<gene>
    <name evidence="4" type="ORF">A2227_03535</name>
</gene>
<evidence type="ECO:0000256" key="1">
    <source>
        <dbReference type="ARBA" id="ARBA00010254"/>
    </source>
</evidence>
<comment type="similarity">
    <text evidence="1">Belongs to the universal ribosomal protein uS17 family.</text>
</comment>
<dbReference type="GO" id="GO:0003735">
    <property type="term" value="F:structural constituent of ribosome"/>
    <property type="evidence" value="ECO:0007669"/>
    <property type="project" value="InterPro"/>
</dbReference>
<dbReference type="PANTHER" id="PTHR10744">
    <property type="entry name" value="40S RIBOSOMAL PROTEIN S11 FAMILY MEMBER"/>
    <property type="match status" value="1"/>
</dbReference>
<evidence type="ECO:0000256" key="2">
    <source>
        <dbReference type="ARBA" id="ARBA00022980"/>
    </source>
</evidence>
<dbReference type="GO" id="GO:0022627">
    <property type="term" value="C:cytosolic small ribosomal subunit"/>
    <property type="evidence" value="ECO:0007669"/>
    <property type="project" value="TreeGrafter"/>
</dbReference>
<dbReference type="NCBIfam" id="NF004123">
    <property type="entry name" value="PRK05610.1"/>
    <property type="match status" value="1"/>
</dbReference>
<dbReference type="Proteomes" id="UP000178367">
    <property type="component" value="Unassembled WGS sequence"/>
</dbReference>
<dbReference type="PANTHER" id="PTHR10744:SF1">
    <property type="entry name" value="SMALL RIBOSOMAL SUBUNIT PROTEIN US17M"/>
    <property type="match status" value="1"/>
</dbReference>
<evidence type="ECO:0000313" key="5">
    <source>
        <dbReference type="Proteomes" id="UP000178367"/>
    </source>
</evidence>
<dbReference type="CDD" id="cd00364">
    <property type="entry name" value="Ribosomal_uS17"/>
    <property type="match status" value="1"/>
</dbReference>
<dbReference type="InterPro" id="IPR012340">
    <property type="entry name" value="NA-bd_OB-fold"/>
</dbReference>
<dbReference type="SUPFAM" id="SSF50249">
    <property type="entry name" value="Nucleic acid-binding proteins"/>
    <property type="match status" value="1"/>
</dbReference>
<comment type="caution">
    <text evidence="4">The sequence shown here is derived from an EMBL/GenBank/DDBJ whole genome shotgun (WGS) entry which is preliminary data.</text>
</comment>
<reference evidence="4 5" key="1">
    <citation type="journal article" date="2016" name="Nat. Commun.">
        <title>Thousands of microbial genomes shed light on interconnected biogeochemical processes in an aquifer system.</title>
        <authorList>
            <person name="Anantharaman K."/>
            <person name="Brown C.T."/>
            <person name="Hug L.A."/>
            <person name="Sharon I."/>
            <person name="Castelle C.J."/>
            <person name="Probst A.J."/>
            <person name="Thomas B.C."/>
            <person name="Singh A."/>
            <person name="Wilkins M.J."/>
            <person name="Karaoz U."/>
            <person name="Brodie E.L."/>
            <person name="Williams K.H."/>
            <person name="Hubbard S.S."/>
            <person name="Banfield J.F."/>
        </authorList>
    </citation>
    <scope>NUCLEOTIDE SEQUENCE [LARGE SCALE GENOMIC DNA]</scope>
</reference>
<keyword evidence="2 4" id="KW-0689">Ribosomal protein</keyword>
<keyword evidence="3" id="KW-0687">Ribonucleoprotein</keyword>
<dbReference type="InterPro" id="IPR000266">
    <property type="entry name" value="Ribosomal_uS17"/>
</dbReference>
<evidence type="ECO:0000256" key="3">
    <source>
        <dbReference type="ARBA" id="ARBA00023274"/>
    </source>
</evidence>
<organism evidence="4 5">
    <name type="scientific">Candidatus Falkowbacteria bacterium RIFOXYA2_FULL_47_19</name>
    <dbReference type="NCBI Taxonomy" id="1797994"/>
    <lineage>
        <taxon>Bacteria</taxon>
        <taxon>Candidatus Falkowiibacteriota</taxon>
    </lineage>
</organism>
<proteinExistence type="inferred from homology"/>
<dbReference type="Gene3D" id="2.40.50.140">
    <property type="entry name" value="Nucleic acid-binding proteins"/>
    <property type="match status" value="1"/>
</dbReference>